<accession>A0ABN8Z677</accession>
<protein>
    <submittedName>
        <fullName evidence="1">Uncharacterized protein</fullName>
    </submittedName>
</protein>
<evidence type="ECO:0000313" key="1">
    <source>
        <dbReference type="EMBL" id="CAI9168441.1"/>
    </source>
</evidence>
<name>A0ABN8Z677_RANTA</name>
<dbReference type="EMBL" id="OX459964">
    <property type="protein sequence ID" value="CAI9168441.1"/>
    <property type="molecule type" value="Genomic_DNA"/>
</dbReference>
<reference evidence="1" key="1">
    <citation type="submission" date="2023-04" db="EMBL/GenBank/DDBJ databases">
        <authorList>
            <consortium name="ELIXIR-Norway"/>
        </authorList>
    </citation>
    <scope>NUCLEOTIDE SEQUENCE [LARGE SCALE GENOMIC DNA]</scope>
</reference>
<organism evidence="1 2">
    <name type="scientific">Rangifer tarandus platyrhynchus</name>
    <name type="common">Svalbard reindeer</name>
    <dbReference type="NCBI Taxonomy" id="3082113"/>
    <lineage>
        <taxon>Eukaryota</taxon>
        <taxon>Metazoa</taxon>
        <taxon>Chordata</taxon>
        <taxon>Craniata</taxon>
        <taxon>Vertebrata</taxon>
        <taxon>Euteleostomi</taxon>
        <taxon>Mammalia</taxon>
        <taxon>Eutheria</taxon>
        <taxon>Laurasiatheria</taxon>
        <taxon>Artiodactyla</taxon>
        <taxon>Ruminantia</taxon>
        <taxon>Pecora</taxon>
        <taxon>Cervidae</taxon>
        <taxon>Odocoileinae</taxon>
        <taxon>Rangifer</taxon>
    </lineage>
</organism>
<keyword evidence="2" id="KW-1185">Reference proteome</keyword>
<dbReference type="Proteomes" id="UP001176941">
    <property type="component" value="Chromosome 28"/>
</dbReference>
<evidence type="ECO:0000313" key="2">
    <source>
        <dbReference type="Proteomes" id="UP001176941"/>
    </source>
</evidence>
<proteinExistence type="predicted"/>
<gene>
    <name evidence="1" type="ORF">MRATA1EN1_LOCUS17403</name>
</gene>
<sequence length="125" mass="13825">MTRFCYFFCRTQFFKSSFVRGFSVRVCGELCFRLPAAYIVLPPSFQIFPAPRWRRGWRAEGDGSGIRGHVPSPAPLRELRLFWKLLEPGAPPWCPDAGAEGGCAVAPPPRVVDACPAVTRVGPAD</sequence>